<evidence type="ECO:0000256" key="3">
    <source>
        <dbReference type="ARBA" id="ARBA00022833"/>
    </source>
</evidence>
<evidence type="ECO:0000256" key="4">
    <source>
        <dbReference type="PROSITE-ProRule" id="PRU00027"/>
    </source>
</evidence>
<evidence type="ECO:0000313" key="9">
    <source>
        <dbReference type="Proteomes" id="UP000659654"/>
    </source>
</evidence>
<dbReference type="AlphaFoldDB" id="A0A1I7SCV0"/>
<dbReference type="Proteomes" id="UP000582659">
    <property type="component" value="Unassembled WGS sequence"/>
</dbReference>
<evidence type="ECO:0000256" key="1">
    <source>
        <dbReference type="ARBA" id="ARBA00022723"/>
    </source>
</evidence>
<reference evidence="7" key="2">
    <citation type="submission" date="2020-09" db="EMBL/GenBank/DDBJ databases">
        <authorList>
            <person name="Kikuchi T."/>
        </authorList>
    </citation>
    <scope>NUCLEOTIDE SEQUENCE</scope>
    <source>
        <strain evidence="7">Ka4C1</strain>
    </source>
</reference>
<dbReference type="Pfam" id="PF02892">
    <property type="entry name" value="zf-BED"/>
    <property type="match status" value="1"/>
</dbReference>
<organism evidence="8 10">
    <name type="scientific">Bursaphelenchus xylophilus</name>
    <name type="common">Pinewood nematode worm</name>
    <name type="synonym">Aphelenchoides xylophilus</name>
    <dbReference type="NCBI Taxonomy" id="6326"/>
    <lineage>
        <taxon>Eukaryota</taxon>
        <taxon>Metazoa</taxon>
        <taxon>Ecdysozoa</taxon>
        <taxon>Nematoda</taxon>
        <taxon>Chromadorea</taxon>
        <taxon>Rhabditida</taxon>
        <taxon>Tylenchina</taxon>
        <taxon>Tylenchomorpha</taxon>
        <taxon>Aphelenchoidea</taxon>
        <taxon>Aphelenchoididae</taxon>
        <taxon>Bursaphelenchus</taxon>
    </lineage>
</organism>
<dbReference type="GO" id="GO:0008270">
    <property type="term" value="F:zinc ion binding"/>
    <property type="evidence" value="ECO:0007669"/>
    <property type="project" value="UniProtKB-KW"/>
</dbReference>
<evidence type="ECO:0000313" key="7">
    <source>
        <dbReference type="EMBL" id="CAD5213824.1"/>
    </source>
</evidence>
<gene>
    <name evidence="7" type="ORF">BXYJ_LOCUS3223</name>
</gene>
<evidence type="ECO:0000313" key="8">
    <source>
        <dbReference type="Proteomes" id="UP000095284"/>
    </source>
</evidence>
<evidence type="ECO:0000259" key="6">
    <source>
        <dbReference type="PROSITE" id="PS50808"/>
    </source>
</evidence>
<reference evidence="10" key="1">
    <citation type="submission" date="2016-11" db="UniProtKB">
        <authorList>
            <consortium name="WormBaseParasite"/>
        </authorList>
    </citation>
    <scope>IDENTIFICATION</scope>
</reference>
<feature type="domain" description="BED-type" evidence="6">
    <location>
        <begin position="6"/>
        <end position="56"/>
    </location>
</feature>
<dbReference type="GO" id="GO:0003677">
    <property type="term" value="F:DNA binding"/>
    <property type="evidence" value="ECO:0007669"/>
    <property type="project" value="InterPro"/>
</dbReference>
<keyword evidence="9" id="KW-1185">Reference proteome</keyword>
<dbReference type="InterPro" id="IPR003656">
    <property type="entry name" value="Znf_BED"/>
</dbReference>
<evidence type="ECO:0000256" key="5">
    <source>
        <dbReference type="SAM" id="Coils"/>
    </source>
</evidence>
<dbReference type="InterPro" id="IPR036236">
    <property type="entry name" value="Znf_C2H2_sf"/>
</dbReference>
<dbReference type="Proteomes" id="UP000095284">
    <property type="component" value="Unplaced"/>
</dbReference>
<evidence type="ECO:0000313" key="10">
    <source>
        <dbReference type="WBParaSite" id="BXY_1085400.1"/>
    </source>
</evidence>
<protein>
    <submittedName>
        <fullName evidence="7">(pine wood nematode) hypothetical protein</fullName>
    </submittedName>
    <submittedName>
        <fullName evidence="10">BED-type domain-containing protein</fullName>
    </submittedName>
</protein>
<sequence>MVRGRKKVSAAWPHFEPISHTKKFRCRHCNLHVVGPGCSNLKKHLQAKHKEIFFAIDELDKSAAESGISYAESSMDISIRSDSGLANSERNSEEDEGDLSFAKFVCQALQNEEADENENRPFNLFDMMKEKSPQEAISDFASSLVISNLNEQCETLKDIVEEKNRTIAELTKENEALKLLVQQLTPMEQ</sequence>
<dbReference type="EMBL" id="CAJFDI010000002">
    <property type="protein sequence ID" value="CAD5213824.1"/>
    <property type="molecule type" value="Genomic_DNA"/>
</dbReference>
<keyword evidence="3" id="KW-0862">Zinc</keyword>
<keyword evidence="5" id="KW-0175">Coiled coil</keyword>
<dbReference type="OrthoDB" id="8958253at2759"/>
<keyword evidence="1" id="KW-0479">Metal-binding</keyword>
<dbReference type="PROSITE" id="PS50808">
    <property type="entry name" value="ZF_BED"/>
    <property type="match status" value="1"/>
</dbReference>
<dbReference type="SMR" id="A0A1I7SCV0"/>
<dbReference type="SMART" id="SM00614">
    <property type="entry name" value="ZnF_BED"/>
    <property type="match status" value="1"/>
</dbReference>
<proteinExistence type="predicted"/>
<dbReference type="SUPFAM" id="SSF57667">
    <property type="entry name" value="beta-beta-alpha zinc fingers"/>
    <property type="match status" value="1"/>
</dbReference>
<feature type="coiled-coil region" evidence="5">
    <location>
        <begin position="146"/>
        <end position="180"/>
    </location>
</feature>
<dbReference type="WBParaSite" id="BXY_1085400.1">
    <property type="protein sequence ID" value="BXY_1085400.1"/>
    <property type="gene ID" value="BXY_1085400"/>
</dbReference>
<evidence type="ECO:0000256" key="2">
    <source>
        <dbReference type="ARBA" id="ARBA00022771"/>
    </source>
</evidence>
<keyword evidence="2 4" id="KW-0863">Zinc-finger</keyword>
<accession>A0A1I7SCV0</accession>
<name>A0A1I7SCV0_BURXY</name>
<dbReference type="EMBL" id="CAJFCV020000002">
    <property type="protein sequence ID" value="CAG9093439.1"/>
    <property type="molecule type" value="Genomic_DNA"/>
</dbReference>
<dbReference type="Proteomes" id="UP000659654">
    <property type="component" value="Unassembled WGS sequence"/>
</dbReference>